<dbReference type="RefSeq" id="WP_092449482.1">
    <property type="nucleotide sequence ID" value="NZ_FOJI01000001.1"/>
</dbReference>
<reference evidence="3 4" key="1">
    <citation type="submission" date="2016-10" db="EMBL/GenBank/DDBJ databases">
        <authorList>
            <person name="de Groot N.N."/>
        </authorList>
    </citation>
    <scope>NUCLEOTIDE SEQUENCE [LARGE SCALE GENOMIC DNA]</scope>
    <source>
        <strain evidence="3 4">DSM 9179</strain>
    </source>
</reference>
<dbReference type="InterPro" id="IPR013520">
    <property type="entry name" value="Ribonucl_H"/>
</dbReference>
<dbReference type="Gene3D" id="3.30.420.10">
    <property type="entry name" value="Ribonuclease H-like superfamily/Ribonuclease H"/>
    <property type="match status" value="1"/>
</dbReference>
<dbReference type="GO" id="GO:0005829">
    <property type="term" value="C:cytosol"/>
    <property type="evidence" value="ECO:0007669"/>
    <property type="project" value="TreeGrafter"/>
</dbReference>
<keyword evidence="1" id="KW-0540">Nuclease</keyword>
<dbReference type="OrthoDB" id="9776650at2"/>
<dbReference type="NCBIfam" id="TIGR00573">
    <property type="entry name" value="dnaq"/>
    <property type="match status" value="1"/>
</dbReference>
<dbReference type="SUPFAM" id="SSF53098">
    <property type="entry name" value="Ribonuclease H-like"/>
    <property type="match status" value="1"/>
</dbReference>
<dbReference type="GO" id="GO:0003887">
    <property type="term" value="F:DNA-directed DNA polymerase activity"/>
    <property type="evidence" value="ECO:0007669"/>
    <property type="project" value="InterPro"/>
</dbReference>
<organism evidence="3 4">
    <name type="scientific">[Clostridium] fimetarium</name>
    <dbReference type="NCBI Taxonomy" id="99656"/>
    <lineage>
        <taxon>Bacteria</taxon>
        <taxon>Bacillati</taxon>
        <taxon>Bacillota</taxon>
        <taxon>Clostridia</taxon>
        <taxon>Lachnospirales</taxon>
        <taxon>Lachnospiraceae</taxon>
    </lineage>
</organism>
<dbReference type="STRING" id="99656.SAMN05421659_10197"/>
<keyword evidence="1" id="KW-0269">Exonuclease</keyword>
<evidence type="ECO:0000313" key="4">
    <source>
        <dbReference type="Proteomes" id="UP000199701"/>
    </source>
</evidence>
<dbReference type="GO" id="GO:0045004">
    <property type="term" value="P:DNA replication proofreading"/>
    <property type="evidence" value="ECO:0007669"/>
    <property type="project" value="TreeGrafter"/>
</dbReference>
<keyword evidence="1" id="KW-0378">Hydrolase</keyword>
<sequence length="236" mass="26710">MINSYIALDLETTGLNPSTDRIIEIGAAKVINGTIVSTYSTLVNPQIPINFKINKLTGIDSKMLENQPLIEDIIEDFVKYTEDMPILGHNIIFDFSFLKKAAVNNKLTFEKEGIDTLKMARRMLPHLEHKGLEYLCSYFSIDPQNSHRAMDDAISAMKVYEKLYELNRKDKGFLETAKLNFSAKRDSTITPAQNSYLTKLVIHHSIAMQAEVKSLTKSQASRMIDNIISEYGKIIS</sequence>
<dbReference type="GO" id="GO:0008408">
    <property type="term" value="F:3'-5' exonuclease activity"/>
    <property type="evidence" value="ECO:0007669"/>
    <property type="project" value="TreeGrafter"/>
</dbReference>
<dbReference type="AlphaFoldDB" id="A0A1I0M1Q3"/>
<gene>
    <name evidence="3" type="ORF">SAMN05421659_10197</name>
</gene>
<dbReference type="PANTHER" id="PTHR30231:SF41">
    <property type="entry name" value="DNA POLYMERASE III SUBUNIT EPSILON"/>
    <property type="match status" value="1"/>
</dbReference>
<dbReference type="EMBL" id="FOJI01000001">
    <property type="protein sequence ID" value="SEV82375.1"/>
    <property type="molecule type" value="Genomic_DNA"/>
</dbReference>
<dbReference type="CDD" id="cd06127">
    <property type="entry name" value="DEDDh"/>
    <property type="match status" value="1"/>
</dbReference>
<dbReference type="InterPro" id="IPR036397">
    <property type="entry name" value="RNaseH_sf"/>
</dbReference>
<proteinExistence type="predicted"/>
<accession>A0A1I0M1Q3</accession>
<dbReference type="SMART" id="SM00479">
    <property type="entry name" value="EXOIII"/>
    <property type="match status" value="1"/>
</dbReference>
<dbReference type="Pfam" id="PF00929">
    <property type="entry name" value="RNase_T"/>
    <property type="match status" value="1"/>
</dbReference>
<dbReference type="PANTHER" id="PTHR30231">
    <property type="entry name" value="DNA POLYMERASE III SUBUNIT EPSILON"/>
    <property type="match status" value="1"/>
</dbReference>
<feature type="domain" description="Exonuclease" evidence="2">
    <location>
        <begin position="4"/>
        <end position="169"/>
    </location>
</feature>
<dbReference type="GO" id="GO:0003677">
    <property type="term" value="F:DNA binding"/>
    <property type="evidence" value="ECO:0007669"/>
    <property type="project" value="InterPro"/>
</dbReference>
<protein>
    <submittedName>
        <fullName evidence="3">DNA polymerase-3 subunit alpha</fullName>
    </submittedName>
</protein>
<dbReference type="InterPro" id="IPR006054">
    <property type="entry name" value="DnaQ"/>
</dbReference>
<dbReference type="InterPro" id="IPR012337">
    <property type="entry name" value="RNaseH-like_sf"/>
</dbReference>
<dbReference type="FunFam" id="3.30.420.10:FF:000045">
    <property type="entry name" value="3'-5' exonuclease DinG"/>
    <property type="match status" value="1"/>
</dbReference>
<evidence type="ECO:0000259" key="2">
    <source>
        <dbReference type="SMART" id="SM00479"/>
    </source>
</evidence>
<evidence type="ECO:0000256" key="1">
    <source>
        <dbReference type="ARBA" id="ARBA00022839"/>
    </source>
</evidence>
<evidence type="ECO:0000313" key="3">
    <source>
        <dbReference type="EMBL" id="SEV82375.1"/>
    </source>
</evidence>
<dbReference type="Proteomes" id="UP000199701">
    <property type="component" value="Unassembled WGS sequence"/>
</dbReference>
<keyword evidence="4" id="KW-1185">Reference proteome</keyword>
<name>A0A1I0M1Q3_9FIRM</name>